<dbReference type="InterPro" id="IPR012674">
    <property type="entry name" value="Calycin"/>
</dbReference>
<organism evidence="3 4">
    <name type="scientific">Patiria miniata</name>
    <name type="common">Bat star</name>
    <name type="synonym">Asterina miniata</name>
    <dbReference type="NCBI Taxonomy" id="46514"/>
    <lineage>
        <taxon>Eukaryota</taxon>
        <taxon>Metazoa</taxon>
        <taxon>Echinodermata</taxon>
        <taxon>Eleutherozoa</taxon>
        <taxon>Asterozoa</taxon>
        <taxon>Asteroidea</taxon>
        <taxon>Valvatacea</taxon>
        <taxon>Valvatida</taxon>
        <taxon>Asterinidae</taxon>
        <taxon>Patiria</taxon>
    </lineage>
</organism>
<dbReference type="GeneID" id="119736785"/>
<dbReference type="PANTHER" id="PTHR37437:SF1">
    <property type="entry name" value="LIPOCALIN-RELATED PROTEIN"/>
    <property type="match status" value="1"/>
</dbReference>
<keyword evidence="4" id="KW-1185">Reference proteome</keyword>
<proteinExistence type="predicted"/>
<reference evidence="3" key="1">
    <citation type="submission" date="2022-11" db="UniProtKB">
        <authorList>
            <consortium name="EnsemblMetazoa"/>
        </authorList>
    </citation>
    <scope>IDENTIFICATION</scope>
</reference>
<accession>A0A914AST6</accession>
<evidence type="ECO:0000313" key="3">
    <source>
        <dbReference type="EnsemblMetazoa" id="XP_038066723.1"/>
    </source>
</evidence>
<name>A0A914AST6_PATMI</name>
<dbReference type="Gene3D" id="2.40.128.20">
    <property type="match status" value="2"/>
</dbReference>
<dbReference type="PANTHER" id="PTHR37437">
    <property type="entry name" value="LIPOCALIN-RELATED PROTEIN-RELATED"/>
    <property type="match status" value="1"/>
</dbReference>
<feature type="signal peptide" evidence="1">
    <location>
        <begin position="1"/>
        <end position="17"/>
    </location>
</feature>
<dbReference type="Pfam" id="PF08212">
    <property type="entry name" value="Lipocalin_2"/>
    <property type="match status" value="2"/>
</dbReference>
<feature type="domain" description="Lipocalin/cytosolic fatty-acid binding" evidence="2">
    <location>
        <begin position="25"/>
        <end position="167"/>
    </location>
</feature>
<dbReference type="OMA" id="NCGYPET"/>
<sequence>MYFLSVFLLAVFTVCRGDIPTVSELDLKAYVGRWYQPYQNRWTKITNFDLDSVCTTADYKIINQTFVSVYNAGREGWPEGKRRDIAGFAYIPDPSKPGRLKVVLEGVPAAGDYLIIKIGPIIDGQYQYAVVTSSGDRALYVLARNPISFLDKYAEEVLKFLDENGYQGFLKKPQPLLQATNCGYPETREIMDVLFAAVLALCLAGPSLAAPGYASPPKTVGELDLNSYLGRWYQMFADLVVDSTFERNAYCVTADYALNPNKTISVYNANTVGSPTGARNAIKGYAYVPDPSQPGQLLVKFPVTPVAGSYWVVQLGPKETTWRDSDPQYQYSIVTDSLRATLFVLARDPDDFRSRFQADVLQWLKSNQFDHFYNKPVETVQTDDCKYPPMGGKKDKL</sequence>
<dbReference type="CDD" id="cd19438">
    <property type="entry name" value="lipocalin_Blc-like"/>
    <property type="match status" value="2"/>
</dbReference>
<dbReference type="AlphaFoldDB" id="A0A914AST6"/>
<dbReference type="InterPro" id="IPR000566">
    <property type="entry name" value="Lipocln_cytosolic_FA-bd_dom"/>
</dbReference>
<feature type="domain" description="Lipocalin/cytosolic fatty-acid binding" evidence="2">
    <location>
        <begin position="223"/>
        <end position="350"/>
    </location>
</feature>
<protein>
    <recommendedName>
        <fullName evidence="2">Lipocalin/cytosolic fatty-acid binding domain-containing protein</fullName>
    </recommendedName>
</protein>
<feature type="chain" id="PRO_5036919140" description="Lipocalin/cytosolic fatty-acid binding domain-containing protein" evidence="1">
    <location>
        <begin position="18"/>
        <end position="397"/>
    </location>
</feature>
<dbReference type="Proteomes" id="UP000887568">
    <property type="component" value="Unplaced"/>
</dbReference>
<dbReference type="InterPro" id="IPR047202">
    <property type="entry name" value="Lipocalin_Blc-like_dom"/>
</dbReference>
<dbReference type="SUPFAM" id="SSF50814">
    <property type="entry name" value="Lipocalins"/>
    <property type="match status" value="2"/>
</dbReference>
<dbReference type="EnsemblMetazoa" id="XM_038210795.1">
    <property type="protein sequence ID" value="XP_038066723.1"/>
    <property type="gene ID" value="LOC119736785"/>
</dbReference>
<dbReference type="OrthoDB" id="565904at2759"/>
<keyword evidence="1" id="KW-0732">Signal</keyword>
<evidence type="ECO:0000259" key="2">
    <source>
        <dbReference type="Pfam" id="PF08212"/>
    </source>
</evidence>
<evidence type="ECO:0000256" key="1">
    <source>
        <dbReference type="SAM" id="SignalP"/>
    </source>
</evidence>
<dbReference type="RefSeq" id="XP_038066723.1">
    <property type="nucleotide sequence ID" value="XM_038210795.1"/>
</dbReference>
<evidence type="ECO:0000313" key="4">
    <source>
        <dbReference type="Proteomes" id="UP000887568"/>
    </source>
</evidence>